<proteinExistence type="predicted"/>
<dbReference type="EMBL" id="JBHSJB010000007">
    <property type="protein sequence ID" value="MFC5053610.1"/>
    <property type="molecule type" value="Genomic_DNA"/>
</dbReference>
<evidence type="ECO:0000313" key="2">
    <source>
        <dbReference type="Proteomes" id="UP001595833"/>
    </source>
</evidence>
<dbReference type="Proteomes" id="UP001595833">
    <property type="component" value="Unassembled WGS sequence"/>
</dbReference>
<dbReference type="RefSeq" id="WP_344036469.1">
    <property type="nucleotide sequence ID" value="NZ_BAAAKE010000005.1"/>
</dbReference>
<name>A0ABV9XTI5_9PSEU</name>
<sequence length="365" mass="41638">MSKEHEGGLYFHSLNNLEREGRSTRGQLFNRSFWLNRVPRLMLLCRLLGHVPVVNGHSSRWVCCDRCGVRPNPQGSLDPARWSIGQPYNNEFTAEPPEWLTQPTRSRLGEPGPVFPEHYPPGPWPERPTGTVGGQLVLGKTFGVFSVQVTIGSAGSEHTLAGHVSINPLGALYLHTEGFGTWVQRRLIPTGYDDRVIGLSVHDGRVRWSLWEREGHWSSEQPKWWEGSFRCDPRDLLLGPLKWERENIGGPVPVVVRMPYSDEDTYKVELQLQQAQRRRKRGRPGEPEWWVDWRSKKGIPVRRHDWKGNEVLGSTVRVTRQDVTSGLWPMVAAAKIAEHMMESRVHHGYTPLHLEDDVEPAMDLG</sequence>
<gene>
    <name evidence="1" type="ORF">ACFPFM_07545</name>
</gene>
<organism evidence="1 2">
    <name type="scientific">Saccharothrix xinjiangensis</name>
    <dbReference type="NCBI Taxonomy" id="204798"/>
    <lineage>
        <taxon>Bacteria</taxon>
        <taxon>Bacillati</taxon>
        <taxon>Actinomycetota</taxon>
        <taxon>Actinomycetes</taxon>
        <taxon>Pseudonocardiales</taxon>
        <taxon>Pseudonocardiaceae</taxon>
        <taxon>Saccharothrix</taxon>
    </lineage>
</organism>
<evidence type="ECO:0000313" key="1">
    <source>
        <dbReference type="EMBL" id="MFC5053610.1"/>
    </source>
</evidence>
<comment type="caution">
    <text evidence="1">The sequence shown here is derived from an EMBL/GenBank/DDBJ whole genome shotgun (WGS) entry which is preliminary data.</text>
</comment>
<protein>
    <submittedName>
        <fullName evidence="1">Uncharacterized protein</fullName>
    </submittedName>
</protein>
<keyword evidence="2" id="KW-1185">Reference proteome</keyword>
<reference evidence="2" key="1">
    <citation type="journal article" date="2019" name="Int. J. Syst. Evol. Microbiol.">
        <title>The Global Catalogue of Microorganisms (GCM) 10K type strain sequencing project: providing services to taxonomists for standard genome sequencing and annotation.</title>
        <authorList>
            <consortium name="The Broad Institute Genomics Platform"/>
            <consortium name="The Broad Institute Genome Sequencing Center for Infectious Disease"/>
            <person name="Wu L."/>
            <person name="Ma J."/>
        </authorList>
    </citation>
    <scope>NUCLEOTIDE SEQUENCE [LARGE SCALE GENOMIC DNA]</scope>
    <source>
        <strain evidence="2">KCTC 12848</strain>
    </source>
</reference>
<accession>A0ABV9XTI5</accession>